<dbReference type="GO" id="GO:0016740">
    <property type="term" value="F:transferase activity"/>
    <property type="evidence" value="ECO:0007669"/>
    <property type="project" value="UniProtKB-KW"/>
</dbReference>
<dbReference type="CDD" id="cd06661">
    <property type="entry name" value="GGCT_like"/>
    <property type="match status" value="1"/>
</dbReference>
<protein>
    <submittedName>
        <fullName evidence="2">Gamma-glutamyl cyclotransferase, AIG2-like</fullName>
    </submittedName>
</protein>
<dbReference type="Gene3D" id="3.10.490.10">
    <property type="entry name" value="Gamma-glutamyl cyclotransferase-like"/>
    <property type="match status" value="1"/>
</dbReference>
<dbReference type="RefSeq" id="WP_072986725.1">
    <property type="nucleotide sequence ID" value="NZ_FQWE01000001.1"/>
</dbReference>
<dbReference type="InterPro" id="IPR013024">
    <property type="entry name" value="GGCT-like"/>
</dbReference>
<dbReference type="OrthoDB" id="9798388at2"/>
<evidence type="ECO:0000259" key="1">
    <source>
        <dbReference type="Pfam" id="PF06094"/>
    </source>
</evidence>
<dbReference type="InterPro" id="IPR036568">
    <property type="entry name" value="GGCT-like_sf"/>
</dbReference>
<evidence type="ECO:0000313" key="2">
    <source>
        <dbReference type="EMBL" id="SHF72383.1"/>
    </source>
</evidence>
<dbReference type="InterPro" id="IPR009288">
    <property type="entry name" value="AIG2-like_dom"/>
</dbReference>
<keyword evidence="3" id="KW-1185">Reference proteome</keyword>
<dbReference type="Pfam" id="PF06094">
    <property type="entry name" value="GGACT"/>
    <property type="match status" value="1"/>
</dbReference>
<organism evidence="2 3">
    <name type="scientific">Flavobacterium segetis</name>
    <dbReference type="NCBI Taxonomy" id="271157"/>
    <lineage>
        <taxon>Bacteria</taxon>
        <taxon>Pseudomonadati</taxon>
        <taxon>Bacteroidota</taxon>
        <taxon>Flavobacteriia</taxon>
        <taxon>Flavobacteriales</taxon>
        <taxon>Flavobacteriaceae</taxon>
        <taxon>Flavobacterium</taxon>
    </lineage>
</organism>
<feature type="domain" description="Gamma-glutamylcyclotransferase AIG2-like" evidence="1">
    <location>
        <begin position="4"/>
        <end position="103"/>
    </location>
</feature>
<keyword evidence="2" id="KW-0808">Transferase</keyword>
<accession>A0A1M5DZI0</accession>
<dbReference type="STRING" id="271157.SAMN05444396_10170"/>
<dbReference type="AlphaFoldDB" id="A0A1M5DZI0"/>
<gene>
    <name evidence="2" type="ORF">SAMN05444396_10170</name>
</gene>
<proteinExistence type="predicted"/>
<name>A0A1M5DZI0_9FLAO</name>
<dbReference type="Proteomes" id="UP000184036">
    <property type="component" value="Unassembled WGS sequence"/>
</dbReference>
<sequence length="106" mass="12308">MEKLFAYASLKNEDHQKDLFGRILIGTHETLVGYMLKEIQIEEEFGLVQYPIITATHKPEDTISGIVYDITKQELNQVDLYEGLHYKRIEVQLQSNQKAWAYSAAF</sequence>
<dbReference type="SUPFAM" id="SSF110857">
    <property type="entry name" value="Gamma-glutamyl cyclotransferase-like"/>
    <property type="match status" value="1"/>
</dbReference>
<reference evidence="3" key="1">
    <citation type="submission" date="2016-11" db="EMBL/GenBank/DDBJ databases">
        <authorList>
            <person name="Varghese N."/>
            <person name="Submissions S."/>
        </authorList>
    </citation>
    <scope>NUCLEOTIDE SEQUENCE [LARGE SCALE GENOMIC DNA]</scope>
    <source>
        <strain evidence="3">DSM 19741</strain>
    </source>
</reference>
<evidence type="ECO:0000313" key="3">
    <source>
        <dbReference type="Proteomes" id="UP000184036"/>
    </source>
</evidence>
<dbReference type="EMBL" id="FQWE01000001">
    <property type="protein sequence ID" value="SHF72383.1"/>
    <property type="molecule type" value="Genomic_DNA"/>
</dbReference>